<evidence type="ECO:0000313" key="1">
    <source>
        <dbReference type="EMBL" id="KAJ9071495.1"/>
    </source>
</evidence>
<dbReference type="EMBL" id="QTSX02003186">
    <property type="protein sequence ID" value="KAJ9071495.1"/>
    <property type="molecule type" value="Genomic_DNA"/>
</dbReference>
<protein>
    <submittedName>
        <fullName evidence="1">Uncharacterized protein</fullName>
    </submittedName>
</protein>
<proteinExistence type="predicted"/>
<name>A0ACC2TA68_9FUNG</name>
<dbReference type="Proteomes" id="UP001165960">
    <property type="component" value="Unassembled WGS sequence"/>
</dbReference>
<accession>A0ACC2TA68</accession>
<gene>
    <name evidence="1" type="ORF">DSO57_1036333</name>
</gene>
<organism evidence="1 2">
    <name type="scientific">Entomophthora muscae</name>
    <dbReference type="NCBI Taxonomy" id="34485"/>
    <lineage>
        <taxon>Eukaryota</taxon>
        <taxon>Fungi</taxon>
        <taxon>Fungi incertae sedis</taxon>
        <taxon>Zoopagomycota</taxon>
        <taxon>Entomophthoromycotina</taxon>
        <taxon>Entomophthoromycetes</taxon>
        <taxon>Entomophthorales</taxon>
        <taxon>Entomophthoraceae</taxon>
        <taxon>Entomophthora</taxon>
    </lineage>
</organism>
<comment type="caution">
    <text evidence="1">The sequence shown here is derived from an EMBL/GenBank/DDBJ whole genome shotgun (WGS) entry which is preliminary data.</text>
</comment>
<evidence type="ECO:0000313" key="2">
    <source>
        <dbReference type="Proteomes" id="UP001165960"/>
    </source>
</evidence>
<keyword evidence="2" id="KW-1185">Reference proteome</keyword>
<sequence>MDYQPGPRPGQTSCFIPPTPPPPILQPTAEAVPYDHSRYRMVILTILSLAEVIVPHLGAYCPSAADMLYLSHSLHFWYWALVSRYPDGWTPTMAPWYGTTPGHDKPPAATMQLSATHTVSQLVNACNCSPRASQPATWNPPHTFLQPIRIREQVQPTRSLERGWIIRNYLVPRFKFRASMLKFSKLCD</sequence>
<reference evidence="1" key="1">
    <citation type="submission" date="2022-04" db="EMBL/GenBank/DDBJ databases">
        <title>Genome of the entomopathogenic fungus Entomophthora muscae.</title>
        <authorList>
            <person name="Elya C."/>
            <person name="Lovett B.R."/>
            <person name="Lee E."/>
            <person name="Macias A.M."/>
            <person name="Hajek A.E."/>
            <person name="De Bivort B.L."/>
            <person name="Kasson M.T."/>
            <person name="De Fine Licht H.H."/>
            <person name="Stajich J.E."/>
        </authorList>
    </citation>
    <scope>NUCLEOTIDE SEQUENCE</scope>
    <source>
        <strain evidence="1">Berkeley</strain>
    </source>
</reference>